<keyword evidence="3" id="KW-0285">Flavoprotein</keyword>
<evidence type="ECO:0000313" key="7">
    <source>
        <dbReference type="EMBL" id="KWX20168.1"/>
    </source>
</evidence>
<dbReference type="InterPro" id="IPR006089">
    <property type="entry name" value="Acyl-CoA_DH_CS"/>
</dbReference>
<proteinExistence type="inferred from homology"/>
<dbReference type="Pfam" id="PF02771">
    <property type="entry name" value="Acyl-CoA_dh_N"/>
    <property type="match status" value="1"/>
</dbReference>
<dbReference type="EMBL" id="LGTW01000030">
    <property type="protein sequence ID" value="KWX20168.1"/>
    <property type="molecule type" value="Genomic_DNA"/>
</dbReference>
<keyword evidence="8" id="KW-1185">Reference proteome</keyword>
<dbReference type="InterPro" id="IPR009100">
    <property type="entry name" value="AcylCoA_DH/oxidase_NM_dom_sf"/>
</dbReference>
<evidence type="ECO:0000259" key="5">
    <source>
        <dbReference type="Pfam" id="PF00441"/>
    </source>
</evidence>
<dbReference type="SUPFAM" id="SSF56645">
    <property type="entry name" value="Acyl-CoA dehydrogenase NM domain-like"/>
    <property type="match status" value="1"/>
</dbReference>
<feature type="domain" description="Acyl-CoA dehydrogenase/oxidase C-terminal" evidence="5">
    <location>
        <begin position="215"/>
        <end position="326"/>
    </location>
</feature>
<dbReference type="InterPro" id="IPR036250">
    <property type="entry name" value="AcylCo_DH-like_C"/>
</dbReference>
<dbReference type="AlphaFoldDB" id="A0A132PCV3"/>
<dbReference type="PATRIC" id="fig|59750.3.peg.4728"/>
<accession>A0A132PCV3</accession>
<protein>
    <submittedName>
        <fullName evidence="7">Acyl-CoA dehydrogenase</fullName>
    </submittedName>
</protein>
<organism evidence="7 8">
    <name type="scientific">Mycolicibacterium wolinskyi</name>
    <dbReference type="NCBI Taxonomy" id="59750"/>
    <lineage>
        <taxon>Bacteria</taxon>
        <taxon>Bacillati</taxon>
        <taxon>Actinomycetota</taxon>
        <taxon>Actinomycetes</taxon>
        <taxon>Mycobacteriales</taxon>
        <taxon>Mycobacteriaceae</taxon>
        <taxon>Mycolicibacterium</taxon>
    </lineage>
</organism>
<comment type="similarity">
    <text evidence="2">Belongs to the acyl-CoA dehydrogenase family.</text>
</comment>
<evidence type="ECO:0000256" key="1">
    <source>
        <dbReference type="ARBA" id="ARBA00001974"/>
    </source>
</evidence>
<dbReference type="PROSITE" id="PS00073">
    <property type="entry name" value="ACYL_COA_DH_2"/>
    <property type="match status" value="1"/>
</dbReference>
<dbReference type="STRING" id="59750.AWC31_31885"/>
<sequence>MSASARWWGPAVDDDGRGLQTMLDEFIAAHAPVLDDDSAAVDALVRELAELGVWTLGTAESAGGGGADRTLTTVAFERLGRSWPALGWAAVQAHTAVDMLAADARFSSLVADLHAGTAAVAVADAESPHVRLEFSGAAISGTVDRVDAAADAPHLLVLLDATSAALIEPAALTPEALRRTGLSGALTRSLEVDANGAHVHRLSAVDVDAARVRLRLGVAAVAAGIAGVAADAAAAYSADRRQFGDTLTAIPTVRQSLMEQTARAVLILGAVLGAGEDPVQAAAVAMHALDSAIDVAAGALQSHGGYGYLVEYSAERHLRDAVSLRAAAAIGGQVTAAARTLVGATAKTLAK</sequence>
<dbReference type="Proteomes" id="UP000070612">
    <property type="component" value="Unassembled WGS sequence"/>
</dbReference>
<dbReference type="Gene3D" id="1.10.540.10">
    <property type="entry name" value="Acyl-CoA dehydrogenase/oxidase, N-terminal domain"/>
    <property type="match status" value="1"/>
</dbReference>
<comment type="caution">
    <text evidence="7">The sequence shown here is derived from an EMBL/GenBank/DDBJ whole genome shotgun (WGS) entry which is preliminary data.</text>
</comment>
<gene>
    <name evidence="7" type="ORF">AFM11_32010</name>
</gene>
<dbReference type="Gene3D" id="1.20.140.10">
    <property type="entry name" value="Butyryl-CoA Dehydrogenase, subunit A, domain 3"/>
    <property type="match status" value="1"/>
</dbReference>
<dbReference type="InterPro" id="IPR052547">
    <property type="entry name" value="Mito_Isobutyryl-CoADH"/>
</dbReference>
<reference evidence="7 8" key="1">
    <citation type="submission" date="2015-07" db="EMBL/GenBank/DDBJ databases">
        <title>A draft genome sequence of Mycobacterium wolinskyi.</title>
        <authorList>
            <person name="de Man T.J."/>
            <person name="Perry K.A."/>
            <person name="Coulliette A.D."/>
            <person name="Jensen B."/>
            <person name="Toney N.C."/>
            <person name="Limbago B.M."/>
            <person name="Noble-Wang J."/>
        </authorList>
    </citation>
    <scope>NUCLEOTIDE SEQUENCE [LARGE SCALE GENOMIC DNA]</scope>
    <source>
        <strain evidence="7 8">CDC_01</strain>
    </source>
</reference>
<dbReference type="InterPro" id="IPR009075">
    <property type="entry name" value="AcylCo_DH/oxidase_C"/>
</dbReference>
<dbReference type="RefSeq" id="WP_067857843.1">
    <property type="nucleotide sequence ID" value="NZ_LGTW01000030.1"/>
</dbReference>
<keyword evidence="4" id="KW-0274">FAD</keyword>
<dbReference type="InterPro" id="IPR037069">
    <property type="entry name" value="AcylCoA_DH/ox_N_sf"/>
</dbReference>
<dbReference type="PANTHER" id="PTHR43831:SF1">
    <property type="entry name" value="ISOBUTYRYL-COA DEHYDROGENASE, MITOCHONDRIAL"/>
    <property type="match status" value="1"/>
</dbReference>
<dbReference type="Pfam" id="PF00441">
    <property type="entry name" value="Acyl-CoA_dh_1"/>
    <property type="match status" value="1"/>
</dbReference>
<feature type="domain" description="Acyl-CoA dehydrogenase/oxidase N-terminal" evidence="6">
    <location>
        <begin position="21"/>
        <end position="97"/>
    </location>
</feature>
<comment type="cofactor">
    <cofactor evidence="1">
        <name>FAD</name>
        <dbReference type="ChEBI" id="CHEBI:57692"/>
    </cofactor>
</comment>
<evidence type="ECO:0000256" key="3">
    <source>
        <dbReference type="ARBA" id="ARBA00022630"/>
    </source>
</evidence>
<evidence type="ECO:0000259" key="6">
    <source>
        <dbReference type="Pfam" id="PF02771"/>
    </source>
</evidence>
<evidence type="ECO:0000256" key="4">
    <source>
        <dbReference type="ARBA" id="ARBA00022827"/>
    </source>
</evidence>
<evidence type="ECO:0000256" key="2">
    <source>
        <dbReference type="ARBA" id="ARBA00009347"/>
    </source>
</evidence>
<dbReference type="GO" id="GO:0050660">
    <property type="term" value="F:flavin adenine dinucleotide binding"/>
    <property type="evidence" value="ECO:0007669"/>
    <property type="project" value="InterPro"/>
</dbReference>
<evidence type="ECO:0000313" key="8">
    <source>
        <dbReference type="Proteomes" id="UP000070612"/>
    </source>
</evidence>
<dbReference type="InterPro" id="IPR013786">
    <property type="entry name" value="AcylCoA_DH/ox_N"/>
</dbReference>
<dbReference type="PANTHER" id="PTHR43831">
    <property type="entry name" value="ISOBUTYRYL-COA DEHYDROGENASE"/>
    <property type="match status" value="1"/>
</dbReference>
<dbReference type="SUPFAM" id="SSF47203">
    <property type="entry name" value="Acyl-CoA dehydrogenase C-terminal domain-like"/>
    <property type="match status" value="1"/>
</dbReference>
<dbReference type="GO" id="GO:0003995">
    <property type="term" value="F:acyl-CoA dehydrogenase activity"/>
    <property type="evidence" value="ECO:0007669"/>
    <property type="project" value="InterPro"/>
</dbReference>
<name>A0A132PCV3_9MYCO</name>